<dbReference type="InterPro" id="IPR037079">
    <property type="entry name" value="AF2212/PG0164-like_sf"/>
</dbReference>
<gene>
    <name evidence="1" type="ORF">BXP70_00070</name>
</gene>
<name>A0A243WIL8_9BACT</name>
<evidence type="ECO:0000313" key="1">
    <source>
        <dbReference type="EMBL" id="OUJ75744.1"/>
    </source>
</evidence>
<dbReference type="SUPFAM" id="SSF141694">
    <property type="entry name" value="AF2212/PG0164-like"/>
    <property type="match status" value="1"/>
</dbReference>
<dbReference type="EMBL" id="MTSE01000001">
    <property type="protein sequence ID" value="OUJ75744.1"/>
    <property type="molecule type" value="Genomic_DNA"/>
</dbReference>
<dbReference type="RefSeq" id="WP_086591981.1">
    <property type="nucleotide sequence ID" value="NZ_MTSE01000001.1"/>
</dbReference>
<evidence type="ECO:0000313" key="2">
    <source>
        <dbReference type="Proteomes" id="UP000194873"/>
    </source>
</evidence>
<comment type="caution">
    <text evidence="1">The sequence shown here is derived from an EMBL/GenBank/DDBJ whole genome shotgun (WGS) entry which is preliminary data.</text>
</comment>
<evidence type="ECO:0008006" key="3">
    <source>
        <dbReference type="Google" id="ProtNLM"/>
    </source>
</evidence>
<dbReference type="Gene3D" id="2.40.30.100">
    <property type="entry name" value="AF2212/PG0164-like"/>
    <property type="match status" value="1"/>
</dbReference>
<organism evidence="1 2">
    <name type="scientific">Hymenobacter crusticola</name>
    <dbReference type="NCBI Taxonomy" id="1770526"/>
    <lineage>
        <taxon>Bacteria</taxon>
        <taxon>Pseudomonadati</taxon>
        <taxon>Bacteroidota</taxon>
        <taxon>Cytophagia</taxon>
        <taxon>Cytophagales</taxon>
        <taxon>Hymenobacteraceae</taxon>
        <taxon>Hymenobacter</taxon>
    </lineage>
</organism>
<protein>
    <recommendedName>
        <fullName evidence="3">DUF1905 domain-containing protein</fullName>
    </recommendedName>
</protein>
<dbReference type="Pfam" id="PF13376">
    <property type="entry name" value="OmdA"/>
    <property type="match status" value="1"/>
</dbReference>
<sequence>MKDTPLSFQALLEPGGPSFMPMTILLVPLAVVEDLGGKAVRRVVSTLNGHTFRLGLHPLKTGERYLMISKEVRKQVGIRLGDQVAVTLTPDPEPDAVDLPAEFAQALAEWPEAEAGFLRLTPSMKRALVQHIRSAVRAETRAERIVKALHLLAAGRHPFGSTARD</sequence>
<dbReference type="Proteomes" id="UP000194873">
    <property type="component" value="Unassembled WGS sequence"/>
</dbReference>
<dbReference type="InterPro" id="IPR015018">
    <property type="entry name" value="DUF1905"/>
</dbReference>
<dbReference type="Pfam" id="PF08922">
    <property type="entry name" value="DUF1905"/>
    <property type="match status" value="1"/>
</dbReference>
<dbReference type="AlphaFoldDB" id="A0A243WIL8"/>
<keyword evidence="2" id="KW-1185">Reference proteome</keyword>
<proteinExistence type="predicted"/>
<accession>A0A243WIL8</accession>
<dbReference type="OrthoDB" id="883381at2"/>
<reference evidence="1 2" key="1">
    <citation type="submission" date="2017-01" db="EMBL/GenBank/DDBJ databases">
        <title>A new Hymenobacter.</title>
        <authorList>
            <person name="Liang Y."/>
            <person name="Feng F."/>
        </authorList>
    </citation>
    <scope>NUCLEOTIDE SEQUENCE [LARGE SCALE GENOMIC DNA]</scope>
    <source>
        <strain evidence="1">MIMBbqt21</strain>
    </source>
</reference>